<proteinExistence type="predicted"/>
<protein>
    <submittedName>
        <fullName evidence="1">Uncharacterized protein</fullName>
    </submittedName>
</protein>
<gene>
    <name evidence="1" type="ORF">CFX0092_A2492</name>
</gene>
<organism evidence="1 2">
    <name type="scientific">Candidatus Promineifilum breve</name>
    <dbReference type="NCBI Taxonomy" id="1806508"/>
    <lineage>
        <taxon>Bacteria</taxon>
        <taxon>Bacillati</taxon>
        <taxon>Chloroflexota</taxon>
        <taxon>Ardenticatenia</taxon>
        <taxon>Candidatus Promineifilales</taxon>
        <taxon>Candidatus Promineifilaceae</taxon>
        <taxon>Candidatus Promineifilum</taxon>
    </lineage>
</organism>
<sequence length="147" mass="16011">MRKKVLVGLVGLFVLGLLALAWPAGRVAAEADRAPVRMRFNKADPDGDYVWNGRVSGGITGQLETRLLDAQQDGDILYVVFEWDVDSIRPRRSFVATLEGTLNLVTGAVVMDGVVTEGYLLGAQVHEEGQLINAENSRFKGTIEITP</sequence>
<accession>A0A160T6F6</accession>
<dbReference type="EMBL" id="LN890655">
    <property type="protein sequence ID" value="CUS04370.2"/>
    <property type="molecule type" value="Genomic_DNA"/>
</dbReference>
<evidence type="ECO:0000313" key="2">
    <source>
        <dbReference type="Proteomes" id="UP000215027"/>
    </source>
</evidence>
<keyword evidence="2" id="KW-1185">Reference proteome</keyword>
<dbReference type="RefSeq" id="WP_157913114.1">
    <property type="nucleotide sequence ID" value="NZ_LN890655.1"/>
</dbReference>
<reference evidence="1" key="1">
    <citation type="submission" date="2016-01" db="EMBL/GenBank/DDBJ databases">
        <authorList>
            <person name="Mcilroy J.S."/>
            <person name="Karst M S."/>
            <person name="Albertsen M."/>
        </authorList>
    </citation>
    <scope>NUCLEOTIDE SEQUENCE</scope>
    <source>
        <strain evidence="1">Cfx-K</strain>
    </source>
</reference>
<dbReference type="Proteomes" id="UP000215027">
    <property type="component" value="Chromosome I"/>
</dbReference>
<name>A0A160T6F6_9CHLR</name>
<dbReference type="KEGG" id="pbf:CFX0092_A2492"/>
<evidence type="ECO:0000313" key="1">
    <source>
        <dbReference type="EMBL" id="CUS04370.2"/>
    </source>
</evidence>
<dbReference type="AlphaFoldDB" id="A0A160T6F6"/>